<dbReference type="EMBL" id="LBTH01000040">
    <property type="protein sequence ID" value="KKQ34971.1"/>
    <property type="molecule type" value="Genomic_DNA"/>
</dbReference>
<proteinExistence type="predicted"/>
<name>A0A0G0K2U3_9BACT</name>
<evidence type="ECO:0000313" key="2">
    <source>
        <dbReference type="Proteomes" id="UP000034852"/>
    </source>
</evidence>
<organism evidence="1 2">
    <name type="scientific">candidate division WS6 bacterium GW2011_GWA2_37_6</name>
    <dbReference type="NCBI Taxonomy" id="1619087"/>
    <lineage>
        <taxon>Bacteria</taxon>
        <taxon>Candidatus Dojkabacteria</taxon>
    </lineage>
</organism>
<sequence length="51" mass="5859">MRRFKSLKINDFFSEGINTGVYTEEDITWISANNPENSIGELSSKGKKKYN</sequence>
<protein>
    <submittedName>
        <fullName evidence="1">Uncharacterized protein</fullName>
    </submittedName>
</protein>
<gene>
    <name evidence="1" type="ORF">US52_C0040G0010</name>
</gene>
<comment type="caution">
    <text evidence="1">The sequence shown here is derived from an EMBL/GenBank/DDBJ whole genome shotgun (WGS) entry which is preliminary data.</text>
</comment>
<dbReference type="Proteomes" id="UP000034852">
    <property type="component" value="Unassembled WGS sequence"/>
</dbReference>
<dbReference type="AlphaFoldDB" id="A0A0G0K2U3"/>
<evidence type="ECO:0000313" key="1">
    <source>
        <dbReference type="EMBL" id="KKQ34971.1"/>
    </source>
</evidence>
<accession>A0A0G0K2U3</accession>
<reference evidence="1" key="1">
    <citation type="journal article" date="2015" name="Nature">
        <title>rRNA introns, odd ribosomes, and small enigmatic genomes across a large radiation of phyla.</title>
        <authorList>
            <person name="Brown C.T."/>
            <person name="Hug L.A."/>
            <person name="Thomas B.C."/>
            <person name="Sharon I."/>
            <person name="Castelle C.J."/>
            <person name="Singh A."/>
            <person name="Wilkins M.J."/>
            <person name="Williams K.H."/>
            <person name="Banfield J.F."/>
        </authorList>
    </citation>
    <scope>NUCLEOTIDE SEQUENCE [LARGE SCALE GENOMIC DNA]</scope>
</reference>